<organism evidence="1 2">
    <name type="scientific">Serratia marcescens</name>
    <dbReference type="NCBI Taxonomy" id="615"/>
    <lineage>
        <taxon>Bacteria</taxon>
        <taxon>Pseudomonadati</taxon>
        <taxon>Pseudomonadota</taxon>
        <taxon>Gammaproteobacteria</taxon>
        <taxon>Enterobacterales</taxon>
        <taxon>Yersiniaceae</taxon>
        <taxon>Serratia</taxon>
    </lineage>
</organism>
<dbReference type="EMBL" id="VOUQ01000020">
    <property type="protein sequence ID" value="TXE26761.1"/>
    <property type="molecule type" value="Genomic_DNA"/>
</dbReference>
<evidence type="ECO:0000313" key="1">
    <source>
        <dbReference type="EMBL" id="TXE26761.1"/>
    </source>
</evidence>
<sequence length="65" mass="7339">MPDITFNQSKSVEVINIAGQDVKLTYLETHGYWVAIKYAGDCEIFTGTTKDELIKNLLNGLKYLN</sequence>
<protein>
    <submittedName>
        <fullName evidence="1">Uncharacterized protein</fullName>
    </submittedName>
</protein>
<reference evidence="1 2" key="1">
    <citation type="submission" date="2019-07" db="EMBL/GenBank/DDBJ databases">
        <title>Serratia strains were isolated from fresh produce.</title>
        <authorList>
            <person name="Cho G.-S."/>
            <person name="Stein M."/>
            <person name="Lee W."/>
            <person name="Suh S.H."/>
            <person name="Franz C.M.A.P."/>
        </authorList>
    </citation>
    <scope>NUCLEOTIDE SEQUENCE [LARGE SCALE GENOMIC DNA]</scope>
    <source>
        <strain evidence="1 2">S16</strain>
    </source>
</reference>
<proteinExistence type="predicted"/>
<dbReference type="RefSeq" id="WP_147882684.1">
    <property type="nucleotide sequence ID" value="NZ_VOUQ01000020.1"/>
</dbReference>
<evidence type="ECO:0000313" key="2">
    <source>
        <dbReference type="Proteomes" id="UP000321126"/>
    </source>
</evidence>
<gene>
    <name evidence="1" type="ORF">FOT62_23120</name>
</gene>
<dbReference type="AlphaFoldDB" id="A0A5C7BQU6"/>
<dbReference type="Proteomes" id="UP000321126">
    <property type="component" value="Unassembled WGS sequence"/>
</dbReference>
<accession>A0A5C7BQU6</accession>
<comment type="caution">
    <text evidence="1">The sequence shown here is derived from an EMBL/GenBank/DDBJ whole genome shotgun (WGS) entry which is preliminary data.</text>
</comment>
<name>A0A5C7BQU6_SERMA</name>